<keyword evidence="2" id="KW-1185">Reference proteome</keyword>
<reference evidence="1" key="1">
    <citation type="submission" date="2022-11" db="EMBL/GenBank/DDBJ databases">
        <title>Minimal conservation of predation-associated metabolite biosynthetic gene clusters underscores biosynthetic potential of Myxococcota including descriptions for ten novel species: Archangium lansinium sp. nov., Myxococcus landrumus sp. nov., Nannocystis bai.</title>
        <authorList>
            <person name="Ahearne A."/>
            <person name="Stevens C."/>
            <person name="Phillips K."/>
        </authorList>
    </citation>
    <scope>NUCLEOTIDE SEQUENCE</scope>
    <source>
        <strain evidence="1">Na p29</strain>
    </source>
</reference>
<comment type="caution">
    <text evidence="1">The sequence shown here is derived from an EMBL/GenBank/DDBJ whole genome shotgun (WGS) entry which is preliminary data.</text>
</comment>
<protein>
    <submittedName>
        <fullName evidence="1">Uncharacterized protein</fullName>
    </submittedName>
</protein>
<evidence type="ECO:0000313" key="1">
    <source>
        <dbReference type="EMBL" id="MCY1012779.1"/>
    </source>
</evidence>
<dbReference type="EMBL" id="JAPNKE010000002">
    <property type="protein sequence ID" value="MCY1012779.1"/>
    <property type="molecule type" value="Genomic_DNA"/>
</dbReference>
<evidence type="ECO:0000313" key="2">
    <source>
        <dbReference type="Proteomes" id="UP001150924"/>
    </source>
</evidence>
<gene>
    <name evidence="1" type="ORF">OV079_46040</name>
</gene>
<proteinExistence type="predicted"/>
<dbReference type="Proteomes" id="UP001150924">
    <property type="component" value="Unassembled WGS sequence"/>
</dbReference>
<sequence>MTLRRRIILLAAVAAHLVLVVLGALGFCPCGAGPLGPLLLAYGELTGADNGYGFYAPSVGDPPTLTLTLVDDAGRTAVDRLAPKSTREADIRVEDLIEVFHDRRSDDDVRGRLAASWAANLFARHPEARSVTVDMGFHRVPSLVKAARGARTRWRSVYRARVVRPARAGPGGDP</sequence>
<dbReference type="RefSeq" id="WP_267776307.1">
    <property type="nucleotide sequence ID" value="NZ_JAPNKE010000002.1"/>
</dbReference>
<dbReference type="AlphaFoldDB" id="A0A9X3J3F8"/>
<accession>A0A9X3J3F8</accession>
<name>A0A9X3J3F8_9BACT</name>
<organism evidence="1 2">
    <name type="scientific">Nannocystis pusilla</name>
    <dbReference type="NCBI Taxonomy" id="889268"/>
    <lineage>
        <taxon>Bacteria</taxon>
        <taxon>Pseudomonadati</taxon>
        <taxon>Myxococcota</taxon>
        <taxon>Polyangia</taxon>
        <taxon>Nannocystales</taxon>
        <taxon>Nannocystaceae</taxon>
        <taxon>Nannocystis</taxon>
    </lineage>
</organism>